<evidence type="ECO:0000256" key="7">
    <source>
        <dbReference type="RuleBase" id="RU365095"/>
    </source>
</evidence>
<comment type="catalytic activity">
    <reaction evidence="1 7">
        <text>6-phospho-D-glucono-1,5-lactone + H2O = 6-phospho-D-gluconate + H(+)</text>
        <dbReference type="Rhea" id="RHEA:12556"/>
        <dbReference type="ChEBI" id="CHEBI:15377"/>
        <dbReference type="ChEBI" id="CHEBI:15378"/>
        <dbReference type="ChEBI" id="CHEBI:57955"/>
        <dbReference type="ChEBI" id="CHEBI:58759"/>
        <dbReference type="EC" id="3.1.1.31"/>
    </reaction>
</comment>
<reference evidence="9 10" key="1">
    <citation type="submission" date="2020-10" db="EMBL/GenBank/DDBJ databases">
        <title>Complete genome sequence of Paludibaculum fermentans P105T, a facultatively anaerobic acidobacterium capable of dissimilatory Fe(III) reduction.</title>
        <authorList>
            <person name="Dedysh S.N."/>
            <person name="Beletsky A.V."/>
            <person name="Kulichevskaya I.S."/>
            <person name="Mardanov A.V."/>
            <person name="Ravin N.V."/>
        </authorList>
    </citation>
    <scope>NUCLEOTIDE SEQUENCE [LARGE SCALE GENOMIC DNA]</scope>
    <source>
        <strain evidence="9 10">P105</strain>
    </source>
</reference>
<evidence type="ECO:0000256" key="6">
    <source>
        <dbReference type="ARBA" id="ARBA00020337"/>
    </source>
</evidence>
<evidence type="ECO:0000256" key="5">
    <source>
        <dbReference type="ARBA" id="ARBA00013198"/>
    </source>
</evidence>
<dbReference type="InterPro" id="IPR006148">
    <property type="entry name" value="Glc/Gal-6P_isomerase"/>
</dbReference>
<dbReference type="InterPro" id="IPR039104">
    <property type="entry name" value="6PGL"/>
</dbReference>
<dbReference type="Gene3D" id="3.40.50.1360">
    <property type="match status" value="1"/>
</dbReference>
<evidence type="ECO:0000256" key="3">
    <source>
        <dbReference type="ARBA" id="ARBA00004961"/>
    </source>
</evidence>
<dbReference type="InterPro" id="IPR005900">
    <property type="entry name" value="6-phosphogluconolactonase_DevB"/>
</dbReference>
<dbReference type="GO" id="GO:0005975">
    <property type="term" value="P:carbohydrate metabolic process"/>
    <property type="evidence" value="ECO:0007669"/>
    <property type="project" value="UniProtKB-UniRule"/>
</dbReference>
<dbReference type="Proteomes" id="UP000593892">
    <property type="component" value="Chromosome"/>
</dbReference>
<organism evidence="9 10">
    <name type="scientific">Paludibaculum fermentans</name>
    <dbReference type="NCBI Taxonomy" id="1473598"/>
    <lineage>
        <taxon>Bacteria</taxon>
        <taxon>Pseudomonadati</taxon>
        <taxon>Acidobacteriota</taxon>
        <taxon>Terriglobia</taxon>
        <taxon>Bryobacterales</taxon>
        <taxon>Bryobacteraceae</taxon>
        <taxon>Paludibaculum</taxon>
    </lineage>
</organism>
<evidence type="ECO:0000313" key="10">
    <source>
        <dbReference type="Proteomes" id="UP000593892"/>
    </source>
</evidence>
<sequence length="233" mass="25150">MTDRIHVFSDAQGAAEGCARAIADRLNEAIALRGTASLAVSGGSTPKLMFREMVELGLDWSKIQLFWVDERVVPPTDDQSNYRMTRENLIVPGHLPETQVHRVRGEMEAVAAAALYQSEIEAALGPEPRFDVVQCGVGDDGHTASLFPGEPMVADRIGLVAALWVAKKNQWRVTLLPKPILAARSLYVLSSGADKAVAVQSALQGPDNPLGVPSQMLRDAEWFSDAAAVQHLA</sequence>
<gene>
    <name evidence="7 9" type="primary">pgl</name>
    <name evidence="9" type="ORF">IRI77_03020</name>
</gene>
<dbReference type="AlphaFoldDB" id="A0A7S7NTG8"/>
<feature type="domain" description="Glucosamine/galactosamine-6-phosphate isomerase" evidence="8">
    <location>
        <begin position="10"/>
        <end position="218"/>
    </location>
</feature>
<dbReference type="SUPFAM" id="SSF100950">
    <property type="entry name" value="NagB/RpiA/CoA transferase-like"/>
    <property type="match status" value="1"/>
</dbReference>
<proteinExistence type="inferred from homology"/>
<evidence type="ECO:0000256" key="1">
    <source>
        <dbReference type="ARBA" id="ARBA00000832"/>
    </source>
</evidence>
<dbReference type="PANTHER" id="PTHR11054">
    <property type="entry name" value="6-PHOSPHOGLUCONOLACTONASE"/>
    <property type="match status" value="1"/>
</dbReference>
<dbReference type="UniPathway" id="UPA00115">
    <property type="reaction ID" value="UER00409"/>
</dbReference>
<dbReference type="Pfam" id="PF01182">
    <property type="entry name" value="Glucosamine_iso"/>
    <property type="match status" value="1"/>
</dbReference>
<comment type="pathway">
    <text evidence="3 7">Carbohydrate degradation; pentose phosphate pathway; D-ribulose 5-phosphate from D-glucose 6-phosphate (oxidative stage): step 2/3.</text>
</comment>
<dbReference type="EMBL" id="CP063849">
    <property type="protein sequence ID" value="QOY88949.1"/>
    <property type="molecule type" value="Genomic_DNA"/>
</dbReference>
<comment type="similarity">
    <text evidence="4 7">Belongs to the glucosamine/galactosamine-6-phosphate isomerase family. 6-phosphogluconolactonase subfamily.</text>
</comment>
<dbReference type="RefSeq" id="WP_194450612.1">
    <property type="nucleotide sequence ID" value="NZ_CP063849.1"/>
</dbReference>
<keyword evidence="7 9" id="KW-0378">Hydrolase</keyword>
<dbReference type="GO" id="GO:0017057">
    <property type="term" value="F:6-phosphogluconolactonase activity"/>
    <property type="evidence" value="ECO:0007669"/>
    <property type="project" value="UniProtKB-UniRule"/>
</dbReference>
<dbReference type="GO" id="GO:0006098">
    <property type="term" value="P:pentose-phosphate shunt"/>
    <property type="evidence" value="ECO:0007669"/>
    <property type="project" value="UniProtKB-UniPathway"/>
</dbReference>
<protein>
    <recommendedName>
        <fullName evidence="6 7">6-phosphogluconolactonase</fullName>
        <shortName evidence="7">6PGL</shortName>
        <ecNumber evidence="5 7">3.1.1.31</ecNumber>
    </recommendedName>
</protein>
<name>A0A7S7NTG8_PALFE</name>
<comment type="function">
    <text evidence="2 7">Hydrolysis of 6-phosphogluconolactone to 6-phosphogluconate.</text>
</comment>
<dbReference type="PANTHER" id="PTHR11054:SF0">
    <property type="entry name" value="6-PHOSPHOGLUCONOLACTONASE"/>
    <property type="match status" value="1"/>
</dbReference>
<evidence type="ECO:0000259" key="8">
    <source>
        <dbReference type="Pfam" id="PF01182"/>
    </source>
</evidence>
<keyword evidence="10" id="KW-1185">Reference proteome</keyword>
<evidence type="ECO:0000256" key="4">
    <source>
        <dbReference type="ARBA" id="ARBA00010662"/>
    </source>
</evidence>
<dbReference type="EC" id="3.1.1.31" evidence="5 7"/>
<dbReference type="KEGG" id="pfer:IRI77_03020"/>
<dbReference type="InterPro" id="IPR037171">
    <property type="entry name" value="NagB/RpiA_transferase-like"/>
</dbReference>
<evidence type="ECO:0000256" key="2">
    <source>
        <dbReference type="ARBA" id="ARBA00002681"/>
    </source>
</evidence>
<accession>A0A7S7NTG8</accession>
<evidence type="ECO:0000313" key="9">
    <source>
        <dbReference type="EMBL" id="QOY88949.1"/>
    </source>
</evidence>
<dbReference type="CDD" id="cd01400">
    <property type="entry name" value="6PGL"/>
    <property type="match status" value="1"/>
</dbReference>
<dbReference type="NCBIfam" id="TIGR01198">
    <property type="entry name" value="pgl"/>
    <property type="match status" value="1"/>
</dbReference>